<dbReference type="GO" id="GO:0016020">
    <property type="term" value="C:membrane"/>
    <property type="evidence" value="ECO:0007669"/>
    <property type="project" value="UniProtKB-SubCell"/>
</dbReference>
<evidence type="ECO:0000256" key="6">
    <source>
        <dbReference type="SAM" id="Phobius"/>
    </source>
</evidence>
<dbReference type="InterPro" id="IPR032675">
    <property type="entry name" value="LRR_dom_sf"/>
</dbReference>
<feature type="region of interest" description="Disordered" evidence="5">
    <location>
        <begin position="63"/>
        <end position="102"/>
    </location>
</feature>
<dbReference type="Pfam" id="PF00560">
    <property type="entry name" value="LRR_1"/>
    <property type="match status" value="1"/>
</dbReference>
<feature type="compositionally biased region" description="Polar residues" evidence="5">
    <location>
        <begin position="1"/>
        <end position="10"/>
    </location>
</feature>
<feature type="region of interest" description="Disordered" evidence="5">
    <location>
        <begin position="1"/>
        <end position="25"/>
    </location>
</feature>
<dbReference type="InterPro" id="IPR001611">
    <property type="entry name" value="Leu-rich_rpt"/>
</dbReference>
<evidence type="ECO:0000313" key="8">
    <source>
        <dbReference type="Proteomes" id="UP001153069"/>
    </source>
</evidence>
<dbReference type="AlphaFoldDB" id="A0A9N8DDI6"/>
<feature type="compositionally biased region" description="Basic and acidic residues" evidence="5">
    <location>
        <begin position="78"/>
        <end position="95"/>
    </location>
</feature>
<accession>A0A9N8DDI6</accession>
<keyword evidence="8" id="KW-1185">Reference proteome</keyword>
<organism evidence="7 8">
    <name type="scientific">Seminavis robusta</name>
    <dbReference type="NCBI Taxonomy" id="568900"/>
    <lineage>
        <taxon>Eukaryota</taxon>
        <taxon>Sar</taxon>
        <taxon>Stramenopiles</taxon>
        <taxon>Ochrophyta</taxon>
        <taxon>Bacillariophyta</taxon>
        <taxon>Bacillariophyceae</taxon>
        <taxon>Bacillariophycidae</taxon>
        <taxon>Naviculales</taxon>
        <taxon>Naviculaceae</taxon>
        <taxon>Seminavis</taxon>
    </lineage>
</organism>
<gene>
    <name evidence="7" type="ORF">SEMRO_45_G026870.1</name>
</gene>
<dbReference type="PANTHER" id="PTHR48053:SF32">
    <property type="entry name" value="LEUCINE RICH REPEAT FAMILY PROTEIN, EXPRESSED"/>
    <property type="match status" value="1"/>
</dbReference>
<name>A0A9N8DDI6_9STRA</name>
<dbReference type="PANTHER" id="PTHR48053">
    <property type="entry name" value="LEUCINE RICH REPEAT FAMILY PROTEIN, EXPRESSED"/>
    <property type="match status" value="1"/>
</dbReference>
<dbReference type="SUPFAM" id="SSF52058">
    <property type="entry name" value="L domain-like"/>
    <property type="match status" value="1"/>
</dbReference>
<keyword evidence="6" id="KW-0812">Transmembrane</keyword>
<keyword evidence="4" id="KW-0677">Repeat</keyword>
<reference evidence="7" key="1">
    <citation type="submission" date="2020-06" db="EMBL/GenBank/DDBJ databases">
        <authorList>
            <consortium name="Plant Systems Biology data submission"/>
        </authorList>
    </citation>
    <scope>NUCLEOTIDE SEQUENCE</scope>
    <source>
        <strain evidence="7">D6</strain>
    </source>
</reference>
<comment type="caution">
    <text evidence="7">The sequence shown here is derived from an EMBL/GenBank/DDBJ whole genome shotgun (WGS) entry which is preliminary data.</text>
</comment>
<dbReference type="Proteomes" id="UP001153069">
    <property type="component" value="Unassembled WGS sequence"/>
</dbReference>
<evidence type="ECO:0000256" key="2">
    <source>
        <dbReference type="ARBA" id="ARBA00022614"/>
    </source>
</evidence>
<dbReference type="Gene3D" id="3.80.10.10">
    <property type="entry name" value="Ribonuclease Inhibitor"/>
    <property type="match status" value="1"/>
</dbReference>
<feature type="transmembrane region" description="Helical" evidence="6">
    <location>
        <begin position="207"/>
        <end position="232"/>
    </location>
</feature>
<dbReference type="FunFam" id="3.80.10.10:FF:000041">
    <property type="entry name" value="LRR receptor-like serine/threonine-protein kinase ERECTA"/>
    <property type="match status" value="1"/>
</dbReference>
<keyword evidence="2" id="KW-0433">Leucine-rich repeat</keyword>
<feature type="region of interest" description="Disordered" evidence="5">
    <location>
        <begin position="115"/>
        <end position="145"/>
    </location>
</feature>
<feature type="compositionally biased region" description="Low complexity" evidence="5">
    <location>
        <begin position="117"/>
        <end position="126"/>
    </location>
</feature>
<evidence type="ECO:0000256" key="4">
    <source>
        <dbReference type="ARBA" id="ARBA00022737"/>
    </source>
</evidence>
<keyword evidence="6" id="KW-1133">Transmembrane helix</keyword>
<protein>
    <submittedName>
        <fullName evidence="7">Leucine Rich Repeat</fullName>
    </submittedName>
</protein>
<evidence type="ECO:0000313" key="7">
    <source>
        <dbReference type="EMBL" id="CAB9498764.1"/>
    </source>
</evidence>
<keyword evidence="6" id="KW-0472">Membrane</keyword>
<dbReference type="OrthoDB" id="38453at2759"/>
<proteinExistence type="predicted"/>
<dbReference type="EMBL" id="CAICTM010000045">
    <property type="protein sequence ID" value="CAB9498764.1"/>
    <property type="molecule type" value="Genomic_DNA"/>
</dbReference>
<keyword evidence="3" id="KW-0732">Signal</keyword>
<evidence type="ECO:0000256" key="3">
    <source>
        <dbReference type="ARBA" id="ARBA00022729"/>
    </source>
</evidence>
<evidence type="ECO:0000256" key="1">
    <source>
        <dbReference type="ARBA" id="ARBA00004167"/>
    </source>
</evidence>
<sequence length="522" mass="56990">MSTHEMQHQTAGHDGGSGEEEPFDVMDIVAARSRGDLEAQSADMKKEQRSVAQLVVDQATEPEVISGPGPIPLVNRSITDRPNKEGFEQDERKTNEGCGSTSKDAQQELCKFETRQRGSTTRRQSQAMARPGAYAVEPSATEQSETMTPIGVDSLTSSNTSTIVEDGLAVANPVDDDAVRHLSLPQARDFDAVPVASNRSKQKTKQFLRALLSGTILLIVVLLILLSVAALVPKRTATTASPAPSPSTPAPTSAKGYLLSLFDDGTQQALEDPQSPQSRSYEWILEDLDNLPLYSDDQIKQKFALASLYFATGGDNWRNNTNWLNHSVSECNWFFNPEFARKSAISQLLPGYLAGFLEPPPTSPCDNDGLLQHLWLDQNNLEGSIPEELYLLTKLETLSMGWNQLGGTISSHIGQLRALEGLTLSQLLLTGTLPTEVGMLSNLRFFSLHANQLQGDLPTQIWQLTNLVDLILSSNSELKGTLPTDIGALSKLRMLQLERSDFSGTIPTELGQAESLGWKCTK</sequence>
<evidence type="ECO:0000256" key="5">
    <source>
        <dbReference type="SAM" id="MobiDB-lite"/>
    </source>
</evidence>
<dbReference type="InterPro" id="IPR051716">
    <property type="entry name" value="Plant_RL_S/T_kinase"/>
</dbReference>
<comment type="subcellular location">
    <subcellularLocation>
        <location evidence="1">Membrane</location>
        <topology evidence="1">Single-pass membrane protein</topology>
    </subcellularLocation>
</comment>